<evidence type="ECO:0000259" key="2">
    <source>
        <dbReference type="Pfam" id="PF12705"/>
    </source>
</evidence>
<dbReference type="AlphaFoldDB" id="A0A382G4T9"/>
<dbReference type="Gene3D" id="3.90.320.10">
    <property type="match status" value="1"/>
</dbReference>
<feature type="domain" description="PD-(D/E)XK endonuclease-like" evidence="2">
    <location>
        <begin position="122"/>
        <end position="208"/>
    </location>
</feature>
<dbReference type="InterPro" id="IPR011604">
    <property type="entry name" value="PDDEXK-like_dom_sf"/>
</dbReference>
<dbReference type="InterPro" id="IPR038726">
    <property type="entry name" value="PDDEXK_AddAB-type"/>
</dbReference>
<evidence type="ECO:0000313" key="3">
    <source>
        <dbReference type="EMBL" id="SVB69785.1"/>
    </source>
</evidence>
<reference evidence="3" key="1">
    <citation type="submission" date="2018-05" db="EMBL/GenBank/DDBJ databases">
        <authorList>
            <person name="Lanie J.A."/>
            <person name="Ng W.-L."/>
            <person name="Kazmierczak K.M."/>
            <person name="Andrzejewski T.M."/>
            <person name="Davidsen T.M."/>
            <person name="Wayne K.J."/>
            <person name="Tettelin H."/>
            <person name="Glass J.I."/>
            <person name="Rusch D."/>
            <person name="Podicherti R."/>
            <person name="Tsui H.-C.T."/>
            <person name="Winkler M.E."/>
        </authorList>
    </citation>
    <scope>NUCLEOTIDE SEQUENCE</scope>
</reference>
<dbReference type="SUPFAM" id="SSF52980">
    <property type="entry name" value="Restriction endonuclease-like"/>
    <property type="match status" value="1"/>
</dbReference>
<gene>
    <name evidence="3" type="ORF">METZ01_LOCUS222639</name>
</gene>
<feature type="non-terminal residue" evidence="3">
    <location>
        <position position="247"/>
    </location>
</feature>
<dbReference type="Pfam" id="PF12705">
    <property type="entry name" value="PDDEXK_1"/>
    <property type="match status" value="1"/>
</dbReference>
<sequence length="247" mass="28967">MISLKRNSKGQLVPAPGLRSRSSSVYTPNQTDPFKISRSKFNDFLNCKRCFYLDRVKGLASPSMPGWTLNETTDLLLKKEFDQCREKQIPHRIFERYNLNNVVPFQHDDIDKWRDSLHHGLKIQFRDSNIILHGGVDDIWLDRNDNKLIVVDYKSQANSNPVNTENYLSHVYHQGYKVQMDFYSYLLTKMGFEVSPISYFYVCNADRSAPAFDSKMIFEETLVPYEWDSSWIEDKVLEMIDLLNSKK</sequence>
<evidence type="ECO:0000256" key="1">
    <source>
        <dbReference type="SAM" id="MobiDB-lite"/>
    </source>
</evidence>
<dbReference type="EMBL" id="UINC01053361">
    <property type="protein sequence ID" value="SVB69785.1"/>
    <property type="molecule type" value="Genomic_DNA"/>
</dbReference>
<feature type="region of interest" description="Disordered" evidence="1">
    <location>
        <begin position="1"/>
        <end position="26"/>
    </location>
</feature>
<proteinExistence type="predicted"/>
<dbReference type="InterPro" id="IPR011335">
    <property type="entry name" value="Restrct_endonuc-II-like"/>
</dbReference>
<protein>
    <recommendedName>
        <fullName evidence="2">PD-(D/E)XK endonuclease-like domain-containing protein</fullName>
    </recommendedName>
</protein>
<organism evidence="3">
    <name type="scientific">marine metagenome</name>
    <dbReference type="NCBI Taxonomy" id="408172"/>
    <lineage>
        <taxon>unclassified sequences</taxon>
        <taxon>metagenomes</taxon>
        <taxon>ecological metagenomes</taxon>
    </lineage>
</organism>
<accession>A0A382G4T9</accession>
<name>A0A382G4T9_9ZZZZ</name>